<evidence type="ECO:0000256" key="1">
    <source>
        <dbReference type="SAM" id="Phobius"/>
    </source>
</evidence>
<reference evidence="2" key="1">
    <citation type="submission" date="2006-10" db="EMBL/GenBank/DDBJ databases">
        <authorList>
            <person name="Amadeo P."/>
            <person name="Zhao Q."/>
            <person name="Wortman J."/>
            <person name="Fraser-Liggett C."/>
            <person name="Carlton J."/>
        </authorList>
    </citation>
    <scope>NUCLEOTIDE SEQUENCE</scope>
    <source>
        <strain evidence="2">G3</strain>
    </source>
</reference>
<proteinExistence type="predicted"/>
<keyword evidence="3" id="KW-1185">Reference proteome</keyword>
<organism evidence="2 3">
    <name type="scientific">Trichomonas vaginalis (strain ATCC PRA-98 / G3)</name>
    <dbReference type="NCBI Taxonomy" id="412133"/>
    <lineage>
        <taxon>Eukaryota</taxon>
        <taxon>Metamonada</taxon>
        <taxon>Parabasalia</taxon>
        <taxon>Trichomonadida</taxon>
        <taxon>Trichomonadidae</taxon>
        <taxon>Trichomonas</taxon>
    </lineage>
</organism>
<dbReference type="VEuPathDB" id="TrichDB:TVAG_133470"/>
<protein>
    <submittedName>
        <fullName evidence="2">Uncharacterized protein</fullName>
    </submittedName>
</protein>
<evidence type="ECO:0000313" key="3">
    <source>
        <dbReference type="Proteomes" id="UP000001542"/>
    </source>
</evidence>
<gene>
    <name evidence="2" type="ORF">TVAG_133470</name>
</gene>
<keyword evidence="1" id="KW-1133">Transmembrane helix</keyword>
<name>A2EDM4_TRIV3</name>
<dbReference type="AlphaFoldDB" id="A2EDM4"/>
<dbReference type="EMBL" id="DS113361">
    <property type="protein sequence ID" value="EAY09289.1"/>
    <property type="molecule type" value="Genomic_DNA"/>
</dbReference>
<feature type="transmembrane region" description="Helical" evidence="1">
    <location>
        <begin position="237"/>
        <end position="261"/>
    </location>
</feature>
<sequence length="285" mass="32144">MTSSLNGVGGAISICCFSSNIEITNCKFDFCRSMSSAKRICGGCINIVGHSTSTIIRNVYASDCLAGRGHFCDIYSDNLTNLTMVTISKCSSLTEYTDAVTSYIYFDNIHKSCNISNNYMREVMIWSYLRSEFKDCVIASNKLIEGESYISSSFLSLTSCFVYNNSYNSTNNIITFKYDEFELHNCYLLIEENYNFSNSIVSNSSINNITLEEIHKLAISKNIGCNLSLIKYAAAFALWKIIVIVLSILLLIAIIAVYFIVGQNRKYKRLEDRINLENVYNKDFG</sequence>
<dbReference type="VEuPathDB" id="TrichDB:TVAGG3_0906250"/>
<dbReference type="RefSeq" id="XP_001321512.1">
    <property type="nucleotide sequence ID" value="XM_001321477.1"/>
</dbReference>
<dbReference type="Proteomes" id="UP000001542">
    <property type="component" value="Unassembled WGS sequence"/>
</dbReference>
<evidence type="ECO:0000313" key="2">
    <source>
        <dbReference type="EMBL" id="EAY09289.1"/>
    </source>
</evidence>
<accession>A2EDM4</accession>
<keyword evidence="1" id="KW-0472">Membrane</keyword>
<dbReference type="SMR" id="A2EDM4"/>
<dbReference type="KEGG" id="tva:4767205"/>
<dbReference type="InParanoid" id="A2EDM4"/>
<reference evidence="2" key="2">
    <citation type="journal article" date="2007" name="Science">
        <title>Draft genome sequence of the sexually transmitted pathogen Trichomonas vaginalis.</title>
        <authorList>
            <person name="Carlton J.M."/>
            <person name="Hirt R.P."/>
            <person name="Silva J.C."/>
            <person name="Delcher A.L."/>
            <person name="Schatz M."/>
            <person name="Zhao Q."/>
            <person name="Wortman J.R."/>
            <person name="Bidwell S.L."/>
            <person name="Alsmark U.C.M."/>
            <person name="Besteiro S."/>
            <person name="Sicheritz-Ponten T."/>
            <person name="Noel C.J."/>
            <person name="Dacks J.B."/>
            <person name="Foster P.G."/>
            <person name="Simillion C."/>
            <person name="Van de Peer Y."/>
            <person name="Miranda-Saavedra D."/>
            <person name="Barton G.J."/>
            <person name="Westrop G.D."/>
            <person name="Mueller S."/>
            <person name="Dessi D."/>
            <person name="Fiori P.L."/>
            <person name="Ren Q."/>
            <person name="Paulsen I."/>
            <person name="Zhang H."/>
            <person name="Bastida-Corcuera F.D."/>
            <person name="Simoes-Barbosa A."/>
            <person name="Brown M.T."/>
            <person name="Hayes R.D."/>
            <person name="Mukherjee M."/>
            <person name="Okumura C.Y."/>
            <person name="Schneider R."/>
            <person name="Smith A.J."/>
            <person name="Vanacova S."/>
            <person name="Villalvazo M."/>
            <person name="Haas B.J."/>
            <person name="Pertea M."/>
            <person name="Feldblyum T.V."/>
            <person name="Utterback T.R."/>
            <person name="Shu C.L."/>
            <person name="Osoegawa K."/>
            <person name="de Jong P.J."/>
            <person name="Hrdy I."/>
            <person name="Horvathova L."/>
            <person name="Zubacova Z."/>
            <person name="Dolezal P."/>
            <person name="Malik S.B."/>
            <person name="Logsdon J.M. Jr."/>
            <person name="Henze K."/>
            <person name="Gupta A."/>
            <person name="Wang C.C."/>
            <person name="Dunne R.L."/>
            <person name="Upcroft J.A."/>
            <person name="Upcroft P."/>
            <person name="White O."/>
            <person name="Salzberg S.L."/>
            <person name="Tang P."/>
            <person name="Chiu C.-H."/>
            <person name="Lee Y.-S."/>
            <person name="Embley T.M."/>
            <person name="Coombs G.H."/>
            <person name="Mottram J.C."/>
            <person name="Tachezy J."/>
            <person name="Fraser-Liggett C.M."/>
            <person name="Johnson P.J."/>
        </authorList>
    </citation>
    <scope>NUCLEOTIDE SEQUENCE [LARGE SCALE GENOMIC DNA]</scope>
    <source>
        <strain evidence="2">G3</strain>
    </source>
</reference>
<keyword evidence="1" id="KW-0812">Transmembrane</keyword>